<reference evidence="5 6" key="1">
    <citation type="submission" date="2021-06" db="EMBL/GenBank/DDBJ databases">
        <title>Actinoplanes lichenicola sp. nov., and Actinoplanes ovalisporus sp. nov., isolated from lichen in Thailand.</title>
        <authorList>
            <person name="Saeng-In P."/>
            <person name="Kanchanasin P."/>
            <person name="Yuki M."/>
            <person name="Kudo T."/>
            <person name="Ohkuma M."/>
            <person name="Phongsopitanun W."/>
            <person name="Tanasupawat S."/>
        </authorList>
    </citation>
    <scope>NUCLEOTIDE SEQUENCE [LARGE SCALE GENOMIC DNA]</scope>
    <source>
        <strain evidence="5 6">NBRC 110975</strain>
    </source>
</reference>
<dbReference type="InterPro" id="IPR003593">
    <property type="entry name" value="AAA+_ATPase"/>
</dbReference>
<comment type="caution">
    <text evidence="5">The sequence shown here is derived from an EMBL/GenBank/DDBJ whole genome shotgun (WGS) entry which is preliminary data.</text>
</comment>
<dbReference type="RefSeq" id="WP_215792228.1">
    <property type="nucleotide sequence ID" value="NZ_JAHKKG010000010.1"/>
</dbReference>
<sequence length="218" mass="22696">MTPPLDAHGLHRFFRRGDTEVPALLDVTLTCHPGEMVAVTGPSGSGKSTLLNLLAGLDDPDGGVVRVAGERLSHRTPAAAARLRARHIGVLTQGSALFAHLTVRENVRFAESLSRASGVRGDELIEALGLSAVRGSAPRTLSGGETARAGLAVALAGSPSVLLADEPTAEVSTDEEHTVLDLLDRWRPPAGATVIVTHSAVVADRADRVVHLVDGRIA</sequence>
<dbReference type="Gene3D" id="3.40.50.300">
    <property type="entry name" value="P-loop containing nucleotide triphosphate hydrolases"/>
    <property type="match status" value="1"/>
</dbReference>
<evidence type="ECO:0000259" key="4">
    <source>
        <dbReference type="PROSITE" id="PS50893"/>
    </source>
</evidence>
<accession>A0ABS5YX03</accession>
<dbReference type="PANTHER" id="PTHR24220:SF689">
    <property type="entry name" value="LIPOPROTEIN-RELEASING SYSTEM ATP-BINDING PROTEIN LOLD"/>
    <property type="match status" value="1"/>
</dbReference>
<evidence type="ECO:0000256" key="2">
    <source>
        <dbReference type="ARBA" id="ARBA00022741"/>
    </source>
</evidence>
<evidence type="ECO:0000256" key="3">
    <source>
        <dbReference type="ARBA" id="ARBA00022840"/>
    </source>
</evidence>
<dbReference type="Proteomes" id="UP001519654">
    <property type="component" value="Unassembled WGS sequence"/>
</dbReference>
<keyword evidence="3 5" id="KW-0067">ATP-binding</keyword>
<dbReference type="Pfam" id="PF00005">
    <property type="entry name" value="ABC_tran"/>
    <property type="match status" value="1"/>
</dbReference>
<gene>
    <name evidence="5" type="ORF">KOI35_31130</name>
</gene>
<dbReference type="EMBL" id="JAHKKG010000010">
    <property type="protein sequence ID" value="MBU2667974.1"/>
    <property type="molecule type" value="Genomic_DNA"/>
</dbReference>
<name>A0ABS5YX03_9ACTN</name>
<dbReference type="GO" id="GO:0005524">
    <property type="term" value="F:ATP binding"/>
    <property type="evidence" value="ECO:0007669"/>
    <property type="project" value="UniProtKB-KW"/>
</dbReference>
<dbReference type="SMART" id="SM00382">
    <property type="entry name" value="AAA"/>
    <property type="match status" value="1"/>
</dbReference>
<dbReference type="PROSITE" id="PS50893">
    <property type="entry name" value="ABC_TRANSPORTER_2"/>
    <property type="match status" value="1"/>
</dbReference>
<organism evidence="5 6">
    <name type="scientific">Paractinoplanes bogorensis</name>
    <dbReference type="NCBI Taxonomy" id="1610840"/>
    <lineage>
        <taxon>Bacteria</taxon>
        <taxon>Bacillati</taxon>
        <taxon>Actinomycetota</taxon>
        <taxon>Actinomycetes</taxon>
        <taxon>Micromonosporales</taxon>
        <taxon>Micromonosporaceae</taxon>
        <taxon>Paractinoplanes</taxon>
    </lineage>
</organism>
<keyword evidence="6" id="KW-1185">Reference proteome</keyword>
<dbReference type="SUPFAM" id="SSF52540">
    <property type="entry name" value="P-loop containing nucleoside triphosphate hydrolases"/>
    <property type="match status" value="1"/>
</dbReference>
<comment type="similarity">
    <text evidence="1">Belongs to the ABC transporter superfamily.</text>
</comment>
<evidence type="ECO:0000256" key="1">
    <source>
        <dbReference type="ARBA" id="ARBA00005417"/>
    </source>
</evidence>
<evidence type="ECO:0000313" key="5">
    <source>
        <dbReference type="EMBL" id="MBU2667974.1"/>
    </source>
</evidence>
<dbReference type="InterPro" id="IPR027417">
    <property type="entry name" value="P-loop_NTPase"/>
</dbReference>
<dbReference type="PANTHER" id="PTHR24220">
    <property type="entry name" value="IMPORT ATP-BINDING PROTEIN"/>
    <property type="match status" value="1"/>
</dbReference>
<dbReference type="InterPro" id="IPR003439">
    <property type="entry name" value="ABC_transporter-like_ATP-bd"/>
</dbReference>
<protein>
    <submittedName>
        <fullName evidence="5">ABC transporter ATP-binding protein</fullName>
    </submittedName>
</protein>
<feature type="domain" description="ABC transporter" evidence="4">
    <location>
        <begin position="5"/>
        <end position="218"/>
    </location>
</feature>
<keyword evidence="2" id="KW-0547">Nucleotide-binding</keyword>
<dbReference type="InterPro" id="IPR015854">
    <property type="entry name" value="ABC_transpr_LolD-like"/>
</dbReference>
<proteinExistence type="inferred from homology"/>
<evidence type="ECO:0000313" key="6">
    <source>
        <dbReference type="Proteomes" id="UP001519654"/>
    </source>
</evidence>